<dbReference type="PANTHER" id="PTHR46429">
    <property type="entry name" value="23S RRNA (GUANOSINE-2'-O-)-METHYLTRANSFERASE RLMB"/>
    <property type="match status" value="1"/>
</dbReference>
<gene>
    <name evidence="4" type="ORF">FHS56_002252</name>
</gene>
<dbReference type="InterPro" id="IPR004441">
    <property type="entry name" value="rRNA_MeTrfase_TrmH"/>
</dbReference>
<keyword evidence="1 4" id="KW-0489">Methyltransferase</keyword>
<feature type="domain" description="tRNA/rRNA methyltransferase SpoU type" evidence="3">
    <location>
        <begin position="25"/>
        <end position="168"/>
    </location>
</feature>
<dbReference type="PANTHER" id="PTHR46429:SF1">
    <property type="entry name" value="23S RRNA (GUANOSINE-2'-O-)-METHYLTRANSFERASE RLMB"/>
    <property type="match status" value="1"/>
</dbReference>
<dbReference type="InterPro" id="IPR001537">
    <property type="entry name" value="SpoU_MeTrfase"/>
</dbReference>
<dbReference type="InterPro" id="IPR029028">
    <property type="entry name" value="Alpha/beta_knot_MTases"/>
</dbReference>
<dbReference type="GO" id="GO:0006396">
    <property type="term" value="P:RNA processing"/>
    <property type="evidence" value="ECO:0007669"/>
    <property type="project" value="InterPro"/>
</dbReference>
<sequence>MRKLQLEELGRVDVDTFKSKPKHPVVLVLDNLRSAHNVGAAFRTGDAFALEALYLCGITPQPPHKEIHKSALGATESVEWYYFEQTTEALKHLKERGYRIVGVEQTDTPTYLQDFRPLKAEKYAFVFGNEVYGLSDEVLPFLDMALEIPQFGTKHSLNVSVTIGIVCWHYWQQVFGSKMP</sequence>
<evidence type="ECO:0000313" key="4">
    <source>
        <dbReference type="EMBL" id="NIK74720.1"/>
    </source>
</evidence>
<dbReference type="CDD" id="cd18097">
    <property type="entry name" value="SpoU-like"/>
    <property type="match status" value="1"/>
</dbReference>
<evidence type="ECO:0000256" key="1">
    <source>
        <dbReference type="ARBA" id="ARBA00022603"/>
    </source>
</evidence>
<dbReference type="Pfam" id="PF00588">
    <property type="entry name" value="SpoU_methylase"/>
    <property type="match status" value="1"/>
</dbReference>
<dbReference type="GO" id="GO:0032259">
    <property type="term" value="P:methylation"/>
    <property type="evidence" value="ECO:0007669"/>
    <property type="project" value="UniProtKB-KW"/>
</dbReference>
<protein>
    <submittedName>
        <fullName evidence="4">tRNA G18 (Ribose-2'-O)-methylase SpoU</fullName>
    </submittedName>
</protein>
<name>A0A846MTU3_9BACT</name>
<evidence type="ECO:0000259" key="3">
    <source>
        <dbReference type="Pfam" id="PF00588"/>
    </source>
</evidence>
<reference evidence="4 5" key="1">
    <citation type="submission" date="2020-03" db="EMBL/GenBank/DDBJ databases">
        <title>Genomic Encyclopedia of Type Strains, Phase IV (KMG-IV): sequencing the most valuable type-strain genomes for metagenomic binning, comparative biology and taxonomic classification.</title>
        <authorList>
            <person name="Goeker M."/>
        </authorList>
    </citation>
    <scope>NUCLEOTIDE SEQUENCE [LARGE SCALE GENOMIC DNA]</scope>
    <source>
        <strain evidence="4 5">DSM 5718</strain>
    </source>
</reference>
<dbReference type="RefSeq" id="WP_166920766.1">
    <property type="nucleotide sequence ID" value="NZ_JAASRN010000005.1"/>
</dbReference>
<dbReference type="GO" id="GO:0005829">
    <property type="term" value="C:cytosol"/>
    <property type="evidence" value="ECO:0007669"/>
    <property type="project" value="TreeGrafter"/>
</dbReference>
<organism evidence="4 5">
    <name type="scientific">Thermonema lapsum</name>
    <dbReference type="NCBI Taxonomy" id="28195"/>
    <lineage>
        <taxon>Bacteria</taxon>
        <taxon>Pseudomonadati</taxon>
        <taxon>Bacteroidota</taxon>
        <taxon>Cytophagia</taxon>
        <taxon>Cytophagales</taxon>
        <taxon>Thermonemataceae</taxon>
        <taxon>Thermonema</taxon>
    </lineage>
</organism>
<dbReference type="SUPFAM" id="SSF75217">
    <property type="entry name" value="alpha/beta knot"/>
    <property type="match status" value="1"/>
</dbReference>
<keyword evidence="2" id="KW-0808">Transferase</keyword>
<dbReference type="GO" id="GO:0008173">
    <property type="term" value="F:RNA methyltransferase activity"/>
    <property type="evidence" value="ECO:0007669"/>
    <property type="project" value="InterPro"/>
</dbReference>
<keyword evidence="5" id="KW-1185">Reference proteome</keyword>
<dbReference type="Proteomes" id="UP000537126">
    <property type="component" value="Unassembled WGS sequence"/>
</dbReference>
<dbReference type="InterPro" id="IPR029026">
    <property type="entry name" value="tRNA_m1G_MTases_N"/>
</dbReference>
<dbReference type="EMBL" id="JAASRN010000005">
    <property type="protein sequence ID" value="NIK74720.1"/>
    <property type="molecule type" value="Genomic_DNA"/>
</dbReference>
<evidence type="ECO:0000256" key="2">
    <source>
        <dbReference type="ARBA" id="ARBA00022679"/>
    </source>
</evidence>
<comment type="caution">
    <text evidence="4">The sequence shown here is derived from an EMBL/GenBank/DDBJ whole genome shotgun (WGS) entry which is preliminary data.</text>
</comment>
<dbReference type="AlphaFoldDB" id="A0A846MTU3"/>
<evidence type="ECO:0000313" key="5">
    <source>
        <dbReference type="Proteomes" id="UP000537126"/>
    </source>
</evidence>
<proteinExistence type="predicted"/>
<dbReference type="GO" id="GO:0003723">
    <property type="term" value="F:RNA binding"/>
    <property type="evidence" value="ECO:0007669"/>
    <property type="project" value="InterPro"/>
</dbReference>
<accession>A0A846MTU3</accession>
<dbReference type="Gene3D" id="3.40.1280.10">
    <property type="match status" value="1"/>
</dbReference>